<dbReference type="InterPro" id="IPR010730">
    <property type="entry name" value="HET"/>
</dbReference>
<feature type="domain" description="Heterokaryon incompatibility" evidence="1">
    <location>
        <begin position="276"/>
        <end position="409"/>
    </location>
</feature>
<dbReference type="AlphaFoldDB" id="A0A0D2CPY9"/>
<evidence type="ECO:0000259" key="1">
    <source>
        <dbReference type="Pfam" id="PF06985"/>
    </source>
</evidence>
<accession>A0A0D2CPY9</accession>
<dbReference type="Proteomes" id="UP000054266">
    <property type="component" value="Unassembled WGS sequence"/>
</dbReference>
<dbReference type="PANTHER" id="PTHR33112">
    <property type="entry name" value="DOMAIN PROTEIN, PUTATIVE-RELATED"/>
    <property type="match status" value="1"/>
</dbReference>
<protein>
    <recommendedName>
        <fullName evidence="1">Heterokaryon incompatibility domain-containing protein</fullName>
    </recommendedName>
</protein>
<dbReference type="EMBL" id="KN846959">
    <property type="protein sequence ID" value="KIW67241.1"/>
    <property type="molecule type" value="Genomic_DNA"/>
</dbReference>
<dbReference type="PANTHER" id="PTHR33112:SF1">
    <property type="entry name" value="HETEROKARYON INCOMPATIBILITY DOMAIN-CONTAINING PROTEIN"/>
    <property type="match status" value="1"/>
</dbReference>
<proteinExistence type="predicted"/>
<name>A0A0D2CPY9_9EURO</name>
<dbReference type="Pfam" id="PF06985">
    <property type="entry name" value="HET"/>
    <property type="match status" value="1"/>
</dbReference>
<gene>
    <name evidence="2" type="ORF">PV04_06506</name>
</gene>
<reference evidence="2 3" key="1">
    <citation type="submission" date="2015-01" db="EMBL/GenBank/DDBJ databases">
        <title>The Genome Sequence of Capronia semiimmersa CBS27337.</title>
        <authorList>
            <consortium name="The Broad Institute Genomics Platform"/>
            <person name="Cuomo C."/>
            <person name="de Hoog S."/>
            <person name="Gorbushina A."/>
            <person name="Stielow B."/>
            <person name="Teixiera M."/>
            <person name="Abouelleil A."/>
            <person name="Chapman S.B."/>
            <person name="Priest M."/>
            <person name="Young S.K."/>
            <person name="Wortman J."/>
            <person name="Nusbaum C."/>
            <person name="Birren B."/>
        </authorList>
    </citation>
    <scope>NUCLEOTIDE SEQUENCE [LARGE SCALE GENOMIC DNA]</scope>
    <source>
        <strain evidence="2 3">CBS 27337</strain>
    </source>
</reference>
<dbReference type="HOGENOM" id="CLU_002639_4_4_1"/>
<dbReference type="STRING" id="5601.A0A0D2CPY9"/>
<organism evidence="2 3">
    <name type="scientific">Phialophora macrospora</name>
    <dbReference type="NCBI Taxonomy" id="1851006"/>
    <lineage>
        <taxon>Eukaryota</taxon>
        <taxon>Fungi</taxon>
        <taxon>Dikarya</taxon>
        <taxon>Ascomycota</taxon>
        <taxon>Pezizomycotina</taxon>
        <taxon>Eurotiomycetes</taxon>
        <taxon>Chaetothyriomycetidae</taxon>
        <taxon>Chaetothyriales</taxon>
        <taxon>Herpotrichiellaceae</taxon>
        <taxon>Phialophora</taxon>
    </lineage>
</organism>
<sequence>MEDVDAFVEGQSAWQTSRGKDLRPALAALDQASHLCMCYSRVLWSEGALDLAAKWMQTRKDACFQFSVPCNQSKVIDGKYISAPYKQITYTKDDRGRLLSAAGPQKHNVRLVENWGSPVEMMGSDCPLCRLFAFHAFDYQFVNGPMQGRSYDLRELRVEIKHHRTASWNHLRSPARFWYLDPNSAPRSNFSQPAGEGACIGRTDLTVSDGHGVLCPVLLDPNSLDYSALRAWLSDCQLYHAGDCDLKPSEILPSLQFIDCLAFPPKVVRAQPQHRYVALSYVWGSGDVGSQFSGDSLVWRLLPRTIRDAMVVTRRLGFRYLWVDRYCIPPDRKQEQIGKMDIIYAGAELVVVAAAGDTIGYGLPGVGERKRIQQPYARIGKDLFVSTLGDLNSILHTIPWAKRAWCFQEALLSRRRLVFTDDKVYFFCRQMLCVETLSLPFHDPQERPHTSQGASSTNFYRWLTQGGALGRNPQQIYEILAEYAMKDMTYESDGLNAIIGVLRAFSKSDTTIEFNSYAGLPMLGPPTRKAFLPALLWSAYIPKRRRSGDFPSWSWVGWTGGFRYNQISRSVDDGIRLRFVKQDGSMLSWKEFVKSGSMKENPLPLSRYIELFVQTTFVQITYLTTSLIQYGGAYVIPVQHFAGGKVRYAIISLNYGFSSSGKLDDELHATIVNSPTKCMVLIPPDNEQKLYGIGLLLRPVGDVFERFGSVQLDYNGNVYDADGGYDSFLMSTDPKATIEELDLNREWIRLG</sequence>
<keyword evidence="3" id="KW-1185">Reference proteome</keyword>
<evidence type="ECO:0000313" key="2">
    <source>
        <dbReference type="EMBL" id="KIW67241.1"/>
    </source>
</evidence>
<evidence type="ECO:0000313" key="3">
    <source>
        <dbReference type="Proteomes" id="UP000054266"/>
    </source>
</evidence>